<protein>
    <submittedName>
        <fullName evidence="8">Type II secretory pathway component PulF</fullName>
    </submittedName>
</protein>
<keyword evidence="9" id="KW-1185">Reference proteome</keyword>
<name>A0A4R7ZUB3_9FIRM</name>
<dbReference type="InterPro" id="IPR003004">
    <property type="entry name" value="GspF/PilC"/>
</dbReference>
<evidence type="ECO:0000256" key="1">
    <source>
        <dbReference type="ARBA" id="ARBA00004651"/>
    </source>
</evidence>
<feature type="transmembrane region" description="Helical" evidence="6">
    <location>
        <begin position="162"/>
        <end position="183"/>
    </location>
</feature>
<feature type="domain" description="Type II secretion system protein GspF" evidence="7">
    <location>
        <begin position="217"/>
        <end position="335"/>
    </location>
</feature>
<evidence type="ECO:0000256" key="3">
    <source>
        <dbReference type="ARBA" id="ARBA00022692"/>
    </source>
</evidence>
<gene>
    <name evidence="8" type="ORF">EDD63_11339</name>
</gene>
<feature type="transmembrane region" description="Helical" evidence="6">
    <location>
        <begin position="121"/>
        <end position="142"/>
    </location>
</feature>
<dbReference type="OrthoDB" id="1638902at2"/>
<proteinExistence type="predicted"/>
<evidence type="ECO:0000256" key="2">
    <source>
        <dbReference type="ARBA" id="ARBA00022475"/>
    </source>
</evidence>
<dbReference type="PANTHER" id="PTHR30012:SF0">
    <property type="entry name" value="TYPE II SECRETION SYSTEM PROTEIN F-RELATED"/>
    <property type="match status" value="1"/>
</dbReference>
<dbReference type="PANTHER" id="PTHR30012">
    <property type="entry name" value="GENERAL SECRETION PATHWAY PROTEIN"/>
    <property type="match status" value="1"/>
</dbReference>
<dbReference type="GO" id="GO:0005886">
    <property type="term" value="C:plasma membrane"/>
    <property type="evidence" value="ECO:0007669"/>
    <property type="project" value="UniProtKB-SubCell"/>
</dbReference>
<feature type="transmembrane region" description="Helical" evidence="6">
    <location>
        <begin position="309"/>
        <end position="332"/>
    </location>
</feature>
<evidence type="ECO:0000313" key="8">
    <source>
        <dbReference type="EMBL" id="TDW20358.1"/>
    </source>
</evidence>
<accession>A0A4R7ZUB3</accession>
<evidence type="ECO:0000259" key="7">
    <source>
        <dbReference type="Pfam" id="PF00482"/>
    </source>
</evidence>
<dbReference type="EMBL" id="SODD01000013">
    <property type="protein sequence ID" value="TDW20358.1"/>
    <property type="molecule type" value="Genomic_DNA"/>
</dbReference>
<comment type="subcellular location">
    <subcellularLocation>
        <location evidence="1">Cell membrane</location>
        <topology evidence="1">Multi-pass membrane protein</topology>
    </subcellularLocation>
</comment>
<evidence type="ECO:0000313" key="9">
    <source>
        <dbReference type="Proteomes" id="UP000294743"/>
    </source>
</evidence>
<keyword evidence="4 6" id="KW-1133">Transmembrane helix</keyword>
<organism evidence="8 9">
    <name type="scientific">Breznakia blatticola</name>
    <dbReference type="NCBI Taxonomy" id="1754012"/>
    <lineage>
        <taxon>Bacteria</taxon>
        <taxon>Bacillati</taxon>
        <taxon>Bacillota</taxon>
        <taxon>Erysipelotrichia</taxon>
        <taxon>Erysipelotrichales</taxon>
        <taxon>Erysipelotrichaceae</taxon>
        <taxon>Breznakia</taxon>
    </lineage>
</organism>
<comment type="caution">
    <text evidence="8">The sequence shown here is derived from an EMBL/GenBank/DDBJ whole genome shotgun (WGS) entry which is preliminary data.</text>
</comment>
<reference evidence="8 9" key="1">
    <citation type="submission" date="2019-03" db="EMBL/GenBank/DDBJ databases">
        <title>Genomic Encyclopedia of Type Strains, Phase IV (KMG-IV): sequencing the most valuable type-strain genomes for metagenomic binning, comparative biology and taxonomic classification.</title>
        <authorList>
            <person name="Goeker M."/>
        </authorList>
    </citation>
    <scope>NUCLEOTIDE SEQUENCE [LARGE SCALE GENOMIC DNA]</scope>
    <source>
        <strain evidence="8 9">DSM 28867</strain>
    </source>
</reference>
<keyword evidence="3 6" id="KW-0812">Transmembrane</keyword>
<evidence type="ECO:0000256" key="4">
    <source>
        <dbReference type="ARBA" id="ARBA00022989"/>
    </source>
</evidence>
<evidence type="ECO:0000256" key="5">
    <source>
        <dbReference type="ARBA" id="ARBA00023136"/>
    </source>
</evidence>
<keyword evidence="2" id="KW-1003">Cell membrane</keyword>
<dbReference type="InterPro" id="IPR018076">
    <property type="entry name" value="T2SS_GspF_dom"/>
</dbReference>
<sequence>MKAMKPWKTKFAWLNKEIKFNKQVRLHMRMDEWSYFASLLQQGYPLQQALQLMEKDHFEICKAIDDGLRIEQLVIDSSKGRMKVFLEFFLKMTSLTNAISCACSMEMFEKKLKQEMLKKSVYPLFVLLISFFTVYVFSGFVIPQLVQHFEFEQNVMFELVEIIQHIVNVMVLCLLFVMILLILCQLSKRILRHVGMFAIAHSKTVKEWMSFYLAHYLIELDAHGLSTRQAFLFLQDIRKQPLFHSVSKSIYDGLNAGEELFVVLQRNPWISKRFKLHFTIGSSTGAFREMMISYRDEQQKRWQMQIRKFTMLLQMISYSFVGVMVICVYQVMLLPLQLLERM</sequence>
<dbReference type="AlphaFoldDB" id="A0A4R7ZUB3"/>
<dbReference type="Pfam" id="PF00482">
    <property type="entry name" value="T2SSF"/>
    <property type="match status" value="1"/>
</dbReference>
<dbReference type="Proteomes" id="UP000294743">
    <property type="component" value="Unassembled WGS sequence"/>
</dbReference>
<dbReference type="RefSeq" id="WP_134169230.1">
    <property type="nucleotide sequence ID" value="NZ_SODD01000013.1"/>
</dbReference>
<evidence type="ECO:0000256" key="6">
    <source>
        <dbReference type="SAM" id="Phobius"/>
    </source>
</evidence>
<keyword evidence="5 6" id="KW-0472">Membrane</keyword>